<dbReference type="PROSITE" id="PS51469">
    <property type="entry name" value="SUN"/>
    <property type="match status" value="1"/>
</dbReference>
<gene>
    <name evidence="8" type="ORF">Rhopal_006212-T1</name>
</gene>
<keyword evidence="4" id="KW-0472">Membrane</keyword>
<accession>A0AAV5GUI4</accession>
<name>A0AAV5GUI4_9BASI</name>
<feature type="compositionally biased region" description="Basic and acidic residues" evidence="6">
    <location>
        <begin position="943"/>
        <end position="955"/>
    </location>
</feature>
<evidence type="ECO:0000256" key="1">
    <source>
        <dbReference type="ARBA" id="ARBA00004308"/>
    </source>
</evidence>
<feature type="compositionally biased region" description="Low complexity" evidence="6">
    <location>
        <begin position="860"/>
        <end position="878"/>
    </location>
</feature>
<dbReference type="PANTHER" id="PTHR12953:SF0">
    <property type="entry name" value="SUN DOMAIN-CONTAINING OSSIFICATION FACTOR"/>
    <property type="match status" value="1"/>
</dbReference>
<reference evidence="8 9" key="1">
    <citation type="submission" date="2021-12" db="EMBL/GenBank/DDBJ databases">
        <title>High titer production of polyol ester of fatty acids by Rhodotorula paludigena BS15 towards product separation-free biomass refinery.</title>
        <authorList>
            <person name="Mano J."/>
            <person name="Ono H."/>
            <person name="Tanaka T."/>
            <person name="Naito K."/>
            <person name="Sushida H."/>
            <person name="Ike M."/>
            <person name="Tokuyasu K."/>
            <person name="Kitaoka M."/>
        </authorList>
    </citation>
    <scope>NUCLEOTIDE SEQUENCE [LARGE SCALE GENOMIC DNA]</scope>
    <source>
        <strain evidence="8 9">BS15</strain>
    </source>
</reference>
<dbReference type="EMBL" id="BQKY01000013">
    <property type="protein sequence ID" value="GJN93165.1"/>
    <property type="molecule type" value="Genomic_DNA"/>
</dbReference>
<evidence type="ECO:0000313" key="9">
    <source>
        <dbReference type="Proteomes" id="UP001342314"/>
    </source>
</evidence>
<comment type="caution">
    <text evidence="8">The sequence shown here is derived from an EMBL/GenBank/DDBJ whole genome shotgun (WGS) entry which is preliminary data.</text>
</comment>
<dbReference type="GO" id="GO:0005737">
    <property type="term" value="C:cytoplasm"/>
    <property type="evidence" value="ECO:0007669"/>
    <property type="project" value="TreeGrafter"/>
</dbReference>
<evidence type="ECO:0000256" key="2">
    <source>
        <dbReference type="ARBA" id="ARBA00022692"/>
    </source>
</evidence>
<feature type="domain" description="SUN" evidence="7">
    <location>
        <begin position="48"/>
        <end position="216"/>
    </location>
</feature>
<keyword evidence="9" id="KW-1185">Reference proteome</keyword>
<organism evidence="8 9">
    <name type="scientific">Rhodotorula paludigena</name>
    <dbReference type="NCBI Taxonomy" id="86838"/>
    <lineage>
        <taxon>Eukaryota</taxon>
        <taxon>Fungi</taxon>
        <taxon>Dikarya</taxon>
        <taxon>Basidiomycota</taxon>
        <taxon>Pucciniomycotina</taxon>
        <taxon>Microbotryomycetes</taxon>
        <taxon>Sporidiobolales</taxon>
        <taxon>Sporidiobolaceae</taxon>
        <taxon>Rhodotorula</taxon>
    </lineage>
</organism>
<proteinExistence type="predicted"/>
<comment type="subcellular location">
    <subcellularLocation>
        <location evidence="1">Endomembrane system</location>
    </subcellularLocation>
</comment>
<dbReference type="AlphaFoldDB" id="A0AAV5GUI4"/>
<dbReference type="PANTHER" id="PTHR12953">
    <property type="entry name" value="MEMBRANE PROTEIN CH1 RELATED"/>
    <property type="match status" value="1"/>
</dbReference>
<evidence type="ECO:0000256" key="6">
    <source>
        <dbReference type="SAM" id="MobiDB-lite"/>
    </source>
</evidence>
<evidence type="ECO:0000313" key="8">
    <source>
        <dbReference type="EMBL" id="GJN93165.1"/>
    </source>
</evidence>
<evidence type="ECO:0000256" key="4">
    <source>
        <dbReference type="ARBA" id="ARBA00023136"/>
    </source>
</evidence>
<feature type="coiled-coil region" evidence="5">
    <location>
        <begin position="220"/>
        <end position="257"/>
    </location>
</feature>
<dbReference type="GO" id="GO:0034975">
    <property type="term" value="P:protein folding in endoplasmic reticulum"/>
    <property type="evidence" value="ECO:0007669"/>
    <property type="project" value="TreeGrafter"/>
</dbReference>
<dbReference type="InterPro" id="IPR045120">
    <property type="entry name" value="Suco/Slp1-like"/>
</dbReference>
<feature type="compositionally biased region" description="Pro residues" evidence="6">
    <location>
        <begin position="833"/>
        <end position="842"/>
    </location>
</feature>
<dbReference type="Pfam" id="PF07738">
    <property type="entry name" value="Sad1_UNC"/>
    <property type="match status" value="1"/>
</dbReference>
<keyword evidence="5" id="KW-0175">Coiled coil</keyword>
<keyword evidence="3" id="KW-1133">Transmembrane helix</keyword>
<dbReference type="GO" id="GO:0012505">
    <property type="term" value="C:endomembrane system"/>
    <property type="evidence" value="ECO:0007669"/>
    <property type="project" value="UniProtKB-SubCell"/>
</dbReference>
<dbReference type="GO" id="GO:0016020">
    <property type="term" value="C:membrane"/>
    <property type="evidence" value="ECO:0007669"/>
    <property type="project" value="InterPro"/>
</dbReference>
<feature type="region of interest" description="Disordered" evidence="6">
    <location>
        <begin position="607"/>
        <end position="955"/>
    </location>
</feature>
<evidence type="ECO:0000256" key="3">
    <source>
        <dbReference type="ARBA" id="ARBA00022989"/>
    </source>
</evidence>
<protein>
    <recommendedName>
        <fullName evidence="7">SUN domain-containing protein</fullName>
    </recommendedName>
</protein>
<dbReference type="InterPro" id="IPR012919">
    <property type="entry name" value="SUN_dom"/>
</dbReference>
<evidence type="ECO:0000259" key="7">
    <source>
        <dbReference type="PROSITE" id="PS51469"/>
    </source>
</evidence>
<sequence>MRSAAGQSALDQVGGVAGAGDALAGAVDAQIILADEDDALAYAVPSDSGSPIQPLPNVGAGDSTDPLVLLKDRSNYAASECAAKLHRSSRQSKGASAILNEKKDRYMLTPCAATPKFVDVELCDEIQIDTLVLANFEFFSSTFKHFKASCSVDYPGKPDDWHDLGTFRARNVRGLQVFRPLRDPHFCRYLRIDFLSHFGSEYYCPVSLLRAYGFTQLDAYRESERKAKAIEAALRAAEMIEDEVDEQERALEDALKVEVEKLERLEPSSEALNSTIATGETSAQNATSAEPLGAAIVFGDIGRFSVRRGRADFDLVPVIRLTDRHLRLFDEPRRQLDVELVAAGEHLCTSLWPFLVVAGRNASHHSHQFFRADNGRRRLSLCYLRLEGLFSLNLVHSIAVGCDRVQRDEQCPREPGASYHPFSASQRDGPGLVYAQHAYRLGIPQPGESIYGTIMKRLSSLEHNQTITLGFIEAQSGMLREAFGRVERRLSDVEMSRSRQEQSIRQALHDLEKQRLELERERLALISQVNLLAQEIRFEKRLTVAQLVGLLLLVIFVGFTRGVPTSPFLHLASAQAGKYELAKREREKEREAKRRVEAGEVGEKAVAAPVAAPIKPSEDPVDVEAPRRTQRVSSVTSLSRQSSHAAHSSKRYPSLSKPGTLRRHYGVGTPSSSSTAAGGLASRSTRTTRTWTPPVRHSSAPPEDSLPDRVINALEAREAARRRAHARGGLARTGEGAGLAGSSRLAPPRSSSALGASSADDADTEPLDVLGAAHAAYSDAGAEGGDEADLSPVPSGRGAVSGIGALSPLSSAGGFDDEHGYHTYSSDDEVILPPAPAPPSPPGSASSDKGKARAVPPSPSGASSTSASAGSPVAATTGRKTPSRPPKPQVPARPATSMGIRFPSIEGADGSMRRVGDAASEEQEVLVVQEPRSALPSPPPEPVSRDSPRQEEQRT</sequence>
<feature type="compositionally biased region" description="Low complexity" evidence="6">
    <location>
        <begin position="668"/>
        <end position="692"/>
    </location>
</feature>
<feature type="compositionally biased region" description="Low complexity" evidence="6">
    <location>
        <begin position="742"/>
        <end position="759"/>
    </location>
</feature>
<feature type="compositionally biased region" description="Low complexity" evidence="6">
    <location>
        <begin position="631"/>
        <end position="643"/>
    </location>
</feature>
<keyword evidence="2" id="KW-0812">Transmembrane</keyword>
<feature type="compositionally biased region" description="Low complexity" evidence="6">
    <location>
        <begin position="771"/>
        <end position="781"/>
    </location>
</feature>
<feature type="coiled-coil region" evidence="5">
    <location>
        <begin position="501"/>
        <end position="528"/>
    </location>
</feature>
<evidence type="ECO:0000256" key="5">
    <source>
        <dbReference type="SAM" id="Coils"/>
    </source>
</evidence>
<dbReference type="Proteomes" id="UP001342314">
    <property type="component" value="Unassembled WGS sequence"/>
</dbReference>